<protein>
    <recommendedName>
        <fullName evidence="3">Protein kinase domain-containing protein</fullName>
    </recommendedName>
</protein>
<dbReference type="EMBL" id="AYSV01000132">
    <property type="protein sequence ID" value="ETD66895.1"/>
    <property type="molecule type" value="Genomic_DNA"/>
</dbReference>
<accession>V8FRV1</accession>
<dbReference type="OrthoDB" id="9801841at2"/>
<dbReference type="SUPFAM" id="SSF56112">
    <property type="entry name" value="Protein kinase-like (PK-like)"/>
    <property type="match status" value="1"/>
</dbReference>
<name>V8FRV1_9BURK</name>
<dbReference type="Proteomes" id="UP000018766">
    <property type="component" value="Unassembled WGS sequence"/>
</dbReference>
<evidence type="ECO:0000313" key="2">
    <source>
        <dbReference type="Proteomes" id="UP000018766"/>
    </source>
</evidence>
<evidence type="ECO:0000313" key="1">
    <source>
        <dbReference type="EMBL" id="ETD66895.1"/>
    </source>
</evidence>
<gene>
    <name evidence="1" type="ORF">V757_12065</name>
</gene>
<evidence type="ECO:0008006" key="3">
    <source>
        <dbReference type="Google" id="ProtNLM"/>
    </source>
</evidence>
<dbReference type="RefSeq" id="WP_023953200.1">
    <property type="nucleotide sequence ID" value="NZ_AYSV01000132.1"/>
</dbReference>
<organism evidence="1 2">
    <name type="scientific">Pelistega indica</name>
    <dbReference type="NCBI Taxonomy" id="1414851"/>
    <lineage>
        <taxon>Bacteria</taxon>
        <taxon>Pseudomonadati</taxon>
        <taxon>Pseudomonadota</taxon>
        <taxon>Betaproteobacteria</taxon>
        <taxon>Burkholderiales</taxon>
        <taxon>Alcaligenaceae</taxon>
        <taxon>Pelistega</taxon>
    </lineage>
</organism>
<keyword evidence="2" id="KW-1185">Reference proteome</keyword>
<dbReference type="Gene3D" id="1.10.510.10">
    <property type="entry name" value="Transferase(Phosphotransferase) domain 1"/>
    <property type="match status" value="1"/>
</dbReference>
<comment type="caution">
    <text evidence="1">The sequence shown here is derived from an EMBL/GenBank/DDBJ whole genome shotgun (WGS) entry which is preliminary data.</text>
</comment>
<reference evidence="1 2" key="1">
    <citation type="submission" date="2013-11" db="EMBL/GenBank/DDBJ databases">
        <title>Genomic analysis of Pelistega sp. HM-7.</title>
        <authorList>
            <person name="Kumbhare S.V."/>
            <person name="Shetty S.A."/>
            <person name="Sharma O."/>
            <person name="Dhotre D.P."/>
        </authorList>
    </citation>
    <scope>NUCLEOTIDE SEQUENCE [LARGE SCALE GENOMIC DNA]</scope>
    <source>
        <strain evidence="1 2">HM-7</strain>
    </source>
</reference>
<proteinExistence type="predicted"/>
<sequence length="273" mass="30145">MSINTQFEEILKTVNPLWQPLKEADIWKNPVNIENIQDLVSDISGELVALYQQHKIYGVWSLDTVFVDKLGRYHLIPNFGISDVKTPNQTAIYPDYAAFELMTDDAAWQINQQTDVYGLGMLIRTLILKTPPQSAIDRLLQDQPRLSQFKEVGINRQTLRVIDMATGIEQANRLDTFAEFADLLGVEVEETVKVKSTNVAAVSGATIATGAAIAGATIATGTNTSENTENSIADTAGIENSLPKVDVSEPTVSEKDFYHGIETKQLNDDKKIC</sequence>
<dbReference type="InterPro" id="IPR011009">
    <property type="entry name" value="Kinase-like_dom_sf"/>
</dbReference>
<dbReference type="AlphaFoldDB" id="V8FRV1"/>